<keyword evidence="2" id="KW-1185">Reference proteome</keyword>
<accession>A0A512B4F7</accession>
<sequence length="89" mass="11047">MLLLIEAAFIFLLGLIYVMREMKRKIKNYRTGDIIWVRENLFKKQKAILCNWNDYTFNYIPEDSFELKVKNWFFLIRNESYQQRKEKEV</sequence>
<dbReference type="RefSeq" id="WP_146903151.1">
    <property type="nucleotide sequence ID" value="NZ_BJYS01000042.1"/>
</dbReference>
<evidence type="ECO:0000313" key="2">
    <source>
        <dbReference type="Proteomes" id="UP000321532"/>
    </source>
</evidence>
<dbReference type="AlphaFoldDB" id="A0A512B4F7"/>
<organism evidence="1 2">
    <name type="scientific">Adhaeribacter aerolatus</name>
    <dbReference type="NCBI Taxonomy" id="670289"/>
    <lineage>
        <taxon>Bacteria</taxon>
        <taxon>Pseudomonadati</taxon>
        <taxon>Bacteroidota</taxon>
        <taxon>Cytophagia</taxon>
        <taxon>Cytophagales</taxon>
        <taxon>Hymenobacteraceae</taxon>
        <taxon>Adhaeribacter</taxon>
    </lineage>
</organism>
<proteinExistence type="predicted"/>
<dbReference type="EMBL" id="BJYS01000042">
    <property type="protein sequence ID" value="GEO06657.1"/>
    <property type="molecule type" value="Genomic_DNA"/>
</dbReference>
<reference evidence="1 2" key="1">
    <citation type="submission" date="2019-07" db="EMBL/GenBank/DDBJ databases">
        <title>Whole genome shotgun sequence of Adhaeribacter aerolatus NBRC 106133.</title>
        <authorList>
            <person name="Hosoyama A."/>
            <person name="Uohara A."/>
            <person name="Ohji S."/>
            <person name="Ichikawa N."/>
        </authorList>
    </citation>
    <scope>NUCLEOTIDE SEQUENCE [LARGE SCALE GENOMIC DNA]</scope>
    <source>
        <strain evidence="1 2">NBRC 106133</strain>
    </source>
</reference>
<comment type="caution">
    <text evidence="1">The sequence shown here is derived from an EMBL/GenBank/DDBJ whole genome shotgun (WGS) entry which is preliminary data.</text>
</comment>
<evidence type="ECO:0000313" key="1">
    <source>
        <dbReference type="EMBL" id="GEO06657.1"/>
    </source>
</evidence>
<name>A0A512B4F7_9BACT</name>
<dbReference type="Proteomes" id="UP000321532">
    <property type="component" value="Unassembled WGS sequence"/>
</dbReference>
<protein>
    <submittedName>
        <fullName evidence="1">Uncharacterized protein</fullName>
    </submittedName>
</protein>
<gene>
    <name evidence="1" type="ORF">AAE02nite_43210</name>
</gene>